<accession>A0A347UGF3</accession>
<name>A0A347UGF3_9RHOB</name>
<dbReference type="Pfam" id="PF03992">
    <property type="entry name" value="ABM"/>
    <property type="match status" value="1"/>
</dbReference>
<dbReference type="Gene3D" id="3.30.70.100">
    <property type="match status" value="1"/>
</dbReference>
<dbReference type="OrthoDB" id="9797178at2"/>
<dbReference type="SUPFAM" id="SSF54909">
    <property type="entry name" value="Dimeric alpha+beta barrel"/>
    <property type="match status" value="1"/>
</dbReference>
<dbReference type="EMBL" id="CP032125">
    <property type="protein sequence ID" value="AXX97931.1"/>
    <property type="molecule type" value="Genomic_DNA"/>
</dbReference>
<dbReference type="Proteomes" id="UP000261704">
    <property type="component" value="Chromosome"/>
</dbReference>
<keyword evidence="2" id="KW-0503">Monooxygenase</keyword>
<evidence type="ECO:0000259" key="1">
    <source>
        <dbReference type="Pfam" id="PF03992"/>
    </source>
</evidence>
<sequence length="93" mass="10354">MMKIQLTGYIDVPADRLDQVSAALPEHIRLTRAETGCISFDVTPSPNVVGRFDVAEVFADRNSFDAHQQRAGATNWAKVTKGITRHYQIVEIP</sequence>
<dbReference type="InterPro" id="IPR011008">
    <property type="entry name" value="Dimeric_a/b-barrel"/>
</dbReference>
<organism evidence="2 3">
    <name type="scientific">Profundibacter amoris</name>
    <dbReference type="NCBI Taxonomy" id="2171755"/>
    <lineage>
        <taxon>Bacteria</taxon>
        <taxon>Pseudomonadati</taxon>
        <taxon>Pseudomonadota</taxon>
        <taxon>Alphaproteobacteria</taxon>
        <taxon>Rhodobacterales</taxon>
        <taxon>Paracoccaceae</taxon>
        <taxon>Profundibacter</taxon>
    </lineage>
</organism>
<dbReference type="KEGG" id="pamo:BAR1_08295"/>
<feature type="domain" description="ABM" evidence="1">
    <location>
        <begin position="8"/>
        <end position="77"/>
    </location>
</feature>
<evidence type="ECO:0000313" key="2">
    <source>
        <dbReference type="EMBL" id="AXX97931.1"/>
    </source>
</evidence>
<proteinExistence type="predicted"/>
<reference evidence="2 3" key="1">
    <citation type="submission" date="2018-09" db="EMBL/GenBank/DDBJ databases">
        <title>Profundibacter amoris BAR1 gen. nov., sp. nov., a new member of the Roseobacter clade isolated at Lokis Castle Vent Field on the Arctic Mid-Oceanic Ridge.</title>
        <authorList>
            <person name="Le Moine Bauer S."/>
            <person name="Sjoeberg A.G."/>
            <person name="L'Haridon S."/>
            <person name="Stokke R."/>
            <person name="Roalkvam I."/>
            <person name="Steen I.H."/>
            <person name="Dahle H."/>
        </authorList>
    </citation>
    <scope>NUCLEOTIDE SEQUENCE [LARGE SCALE GENOMIC DNA]</scope>
    <source>
        <strain evidence="2 3">BAR1</strain>
    </source>
</reference>
<gene>
    <name evidence="2" type="ORF">BAR1_08295</name>
</gene>
<keyword evidence="3" id="KW-1185">Reference proteome</keyword>
<dbReference type="AlphaFoldDB" id="A0A347UGF3"/>
<keyword evidence="2" id="KW-0560">Oxidoreductase</keyword>
<dbReference type="GO" id="GO:0004497">
    <property type="term" value="F:monooxygenase activity"/>
    <property type="evidence" value="ECO:0007669"/>
    <property type="project" value="UniProtKB-KW"/>
</dbReference>
<evidence type="ECO:0000313" key="3">
    <source>
        <dbReference type="Proteomes" id="UP000261704"/>
    </source>
</evidence>
<dbReference type="InterPro" id="IPR007138">
    <property type="entry name" value="ABM_dom"/>
</dbReference>
<protein>
    <submittedName>
        <fullName evidence="2">Antibiotic biosynthesis monooxygenase</fullName>
    </submittedName>
</protein>